<reference evidence="4" key="1">
    <citation type="submission" date="2019-04" db="EMBL/GenBank/DDBJ databases">
        <title>Analysis of the testis transcriptome of the Chagas disease vector Rhodnius prolixus.</title>
        <authorList>
            <person name="Cesar J."/>
            <person name="Ribeiro J.M."/>
            <person name="Pereira M.H."/>
            <person name="Araujo R.N."/>
            <person name="Gontijo N.F."/>
            <person name="Pessoa G."/>
            <person name="Sant'Anna M.V."/>
            <person name="Sorgine M.H."/>
            <person name="Majerowicz D."/>
            <person name="Carvalho A.B."/>
            <person name="Braz G."/>
            <person name="Mesquita R."/>
            <person name="Lagerblad P.O."/>
            <person name="Koerich L.B."/>
        </authorList>
    </citation>
    <scope>NUCLEOTIDE SEQUENCE</scope>
</reference>
<keyword evidence="2 4" id="KW-0378">Hydrolase</keyword>
<dbReference type="AlphaFoldDB" id="A0A4P6D8P0"/>
<protein>
    <submittedName>
        <fullName evidence="4">Putative serine hydrolase-like protein triatoma dimidiata</fullName>
    </submittedName>
</protein>
<evidence type="ECO:0000256" key="1">
    <source>
        <dbReference type="ARBA" id="ARBA00008645"/>
    </source>
</evidence>
<dbReference type="SUPFAM" id="SSF53474">
    <property type="entry name" value="alpha/beta-Hydrolases"/>
    <property type="match status" value="1"/>
</dbReference>
<comment type="similarity">
    <text evidence="1">Belongs to the AB hydrolase superfamily.</text>
</comment>
<dbReference type="EMBL" id="GHKJ01000532">
    <property type="protein sequence ID" value="MOY45562.1"/>
    <property type="molecule type" value="Transcribed_RNA"/>
</dbReference>
<dbReference type="GO" id="GO:0016020">
    <property type="term" value="C:membrane"/>
    <property type="evidence" value="ECO:0007669"/>
    <property type="project" value="TreeGrafter"/>
</dbReference>
<evidence type="ECO:0000256" key="2">
    <source>
        <dbReference type="ARBA" id="ARBA00022801"/>
    </source>
</evidence>
<evidence type="ECO:0000259" key="3">
    <source>
        <dbReference type="Pfam" id="PF00561"/>
    </source>
</evidence>
<dbReference type="InterPro" id="IPR000073">
    <property type="entry name" value="AB_hydrolase_1"/>
</dbReference>
<dbReference type="Gene3D" id="3.40.50.1820">
    <property type="entry name" value="alpha/beta hydrolase"/>
    <property type="match status" value="1"/>
</dbReference>
<feature type="domain" description="AB hydrolase-1" evidence="3">
    <location>
        <begin position="55"/>
        <end position="155"/>
    </location>
</feature>
<dbReference type="PANTHER" id="PTHR43798:SF14">
    <property type="entry name" value="SERINE HYDROLASE-LIKE PROTEIN DDB_G0286239"/>
    <property type="match status" value="1"/>
</dbReference>
<evidence type="ECO:0000313" key="4">
    <source>
        <dbReference type="EMBL" id="MOY45562.1"/>
    </source>
</evidence>
<sequence length="324" mass="37203">MATVSRRLLRSLVSRRSFHLSSRLNIDPKTAEEIRIPVPWGYIAGKWWGEKTGQPIIALHGFLDNLSSFDNLCPLLDVPSVLCLEVHGHGQSSHIPNGMPLYYADYILHFRYLLKHLYKWDKDLVLMGHSFGSSVIFNYAAIYPEEVSKMINIDCGRYINASSLSGFIKETRKSLDGFLDTEKIFDIKAYNFDDCVNHMMKVRNSLKLPVSQEKCILLAIRGTSNLGNGKYYFSHDRRFRNSSLGRNSFSYNLALASRIKCSVLNIRCTGRLRNEDYLHEEEKHVKVMNEYCPSFFDLVLEGSHHIHLENPKAIAPHINKFLNS</sequence>
<dbReference type="InterPro" id="IPR029058">
    <property type="entry name" value="AB_hydrolase_fold"/>
</dbReference>
<dbReference type="PANTHER" id="PTHR43798">
    <property type="entry name" value="MONOACYLGLYCEROL LIPASE"/>
    <property type="match status" value="1"/>
</dbReference>
<proteinExistence type="inferred from homology"/>
<dbReference type="GO" id="GO:0016787">
    <property type="term" value="F:hydrolase activity"/>
    <property type="evidence" value="ECO:0007669"/>
    <property type="project" value="UniProtKB-KW"/>
</dbReference>
<dbReference type="VEuPathDB" id="VectorBase:RPRC007057"/>
<name>A0A4P6D8P0_RHOPR</name>
<dbReference type="Pfam" id="PF00561">
    <property type="entry name" value="Abhydrolase_1"/>
    <property type="match status" value="1"/>
</dbReference>
<accession>A0A4P6D8P0</accession>
<organism evidence="4">
    <name type="scientific">Rhodnius prolixus</name>
    <name type="common">Triatomid bug</name>
    <dbReference type="NCBI Taxonomy" id="13249"/>
    <lineage>
        <taxon>Eukaryota</taxon>
        <taxon>Metazoa</taxon>
        <taxon>Ecdysozoa</taxon>
        <taxon>Arthropoda</taxon>
        <taxon>Hexapoda</taxon>
        <taxon>Insecta</taxon>
        <taxon>Pterygota</taxon>
        <taxon>Neoptera</taxon>
        <taxon>Paraneoptera</taxon>
        <taxon>Hemiptera</taxon>
        <taxon>Heteroptera</taxon>
        <taxon>Panheteroptera</taxon>
        <taxon>Cimicomorpha</taxon>
        <taxon>Reduviidae</taxon>
        <taxon>Triatominae</taxon>
        <taxon>Rhodnius</taxon>
    </lineage>
</organism>
<dbReference type="InterPro" id="IPR050266">
    <property type="entry name" value="AB_hydrolase_sf"/>
</dbReference>